<protein>
    <submittedName>
        <fullName evidence="1">Uncharacterized protein</fullName>
    </submittedName>
</protein>
<comment type="caution">
    <text evidence="1">The sequence shown here is derived from an EMBL/GenBank/DDBJ whole genome shotgun (WGS) entry which is preliminary data.</text>
</comment>
<gene>
    <name evidence="1" type="ORF">BN11_180021</name>
</gene>
<dbReference type="AlphaFoldDB" id="W6JTH2"/>
<sequence length="252" mass="26368">MPEGIGIDTRHPRLAGGPPALTANRLARLLLPLLVEPVDIEETVEVVVFVLHAPGEPAGCREGQLVAVAVDTRDVRAVPACEGEVQARHGQAAFGVVVLVRIAVGRTGRAHEGIDDHADLGHAVLVGQVPREDAQPDSHLRGSEPGAMGGGLSLEHVVDESLQLRAEVGDDLGPAVQHRLSGDGDGAHGHGHHCPARVPCEVTEVSPAPGMANGHDTCLECSYAIAGRHRESGGRSHAWVCWTTSRARSTTS</sequence>
<organism evidence="1 2">
    <name type="scientific">Nostocoides australiense Ben110</name>
    <dbReference type="NCBI Taxonomy" id="1193182"/>
    <lineage>
        <taxon>Bacteria</taxon>
        <taxon>Bacillati</taxon>
        <taxon>Actinomycetota</taxon>
        <taxon>Actinomycetes</taxon>
        <taxon>Micrococcales</taxon>
        <taxon>Intrasporangiaceae</taxon>
        <taxon>Nostocoides</taxon>
    </lineage>
</organism>
<dbReference type="STRING" id="1193182.BN11_180021"/>
<proteinExistence type="predicted"/>
<dbReference type="Proteomes" id="UP000035763">
    <property type="component" value="Unassembled WGS sequence"/>
</dbReference>
<name>W6JTH2_9MICO</name>
<evidence type="ECO:0000313" key="2">
    <source>
        <dbReference type="Proteomes" id="UP000035763"/>
    </source>
</evidence>
<keyword evidence="2" id="KW-1185">Reference proteome</keyword>
<reference evidence="1 2" key="1">
    <citation type="journal article" date="2013" name="ISME J.">
        <title>A metabolic model for members of the genus Tetrasphaera involved in enhanced biological phosphorus removal.</title>
        <authorList>
            <person name="Kristiansen R."/>
            <person name="Nguyen H.T.T."/>
            <person name="Saunders A.M."/>
            <person name="Nielsen J.L."/>
            <person name="Wimmer R."/>
            <person name="Le V.Q."/>
            <person name="McIlroy S.J."/>
            <person name="Petrovski S."/>
            <person name="Seviour R.J."/>
            <person name="Calteau A."/>
            <person name="Nielsen K.L."/>
            <person name="Nielsen P.H."/>
        </authorList>
    </citation>
    <scope>NUCLEOTIDE SEQUENCE [LARGE SCALE GENOMIC DNA]</scope>
    <source>
        <strain evidence="1 2">Ben110</strain>
    </source>
</reference>
<dbReference type="EMBL" id="CAJA01000090">
    <property type="protein sequence ID" value="CCH72603.1"/>
    <property type="molecule type" value="Genomic_DNA"/>
</dbReference>
<accession>W6JTH2</accession>
<evidence type="ECO:0000313" key="1">
    <source>
        <dbReference type="EMBL" id="CCH72603.1"/>
    </source>
</evidence>